<evidence type="ECO:0000256" key="2">
    <source>
        <dbReference type="ARBA" id="ARBA00022803"/>
    </source>
</evidence>
<feature type="transmembrane region" description="Helical" evidence="4">
    <location>
        <begin position="191"/>
        <end position="210"/>
    </location>
</feature>
<keyword evidence="4" id="KW-0812">Transmembrane</keyword>
<dbReference type="SMART" id="SM00028">
    <property type="entry name" value="TPR"/>
    <property type="match status" value="3"/>
</dbReference>
<gene>
    <name evidence="6" type="ORF">SAMN05421760_10345</name>
</gene>
<organism evidence="6 7">
    <name type="scientific">Neptunomonas antarctica</name>
    <dbReference type="NCBI Taxonomy" id="619304"/>
    <lineage>
        <taxon>Bacteria</taxon>
        <taxon>Pseudomonadati</taxon>
        <taxon>Pseudomonadota</taxon>
        <taxon>Gammaproteobacteria</taxon>
        <taxon>Oceanospirillales</taxon>
        <taxon>Oceanospirillaceae</taxon>
        <taxon>Neptunomonas</taxon>
    </lineage>
</organism>
<dbReference type="InterPro" id="IPR013105">
    <property type="entry name" value="TPR_2"/>
</dbReference>
<dbReference type="PROSITE" id="PS50005">
    <property type="entry name" value="TPR"/>
    <property type="match status" value="2"/>
</dbReference>
<dbReference type="OrthoDB" id="7637125at2"/>
<dbReference type="RefSeq" id="WP_054341719.1">
    <property type="nucleotide sequence ID" value="NZ_FTOE01000003.1"/>
</dbReference>
<feature type="repeat" description="TPR" evidence="3">
    <location>
        <begin position="35"/>
        <end position="68"/>
    </location>
</feature>
<name>A0A1N7KXM1_9GAMM</name>
<dbReference type="InterPro" id="IPR005182">
    <property type="entry name" value="YdbS-like_PH"/>
</dbReference>
<evidence type="ECO:0000313" key="6">
    <source>
        <dbReference type="EMBL" id="SIS66160.1"/>
    </source>
</evidence>
<dbReference type="InterPro" id="IPR050498">
    <property type="entry name" value="Ycf3"/>
</dbReference>
<dbReference type="PANTHER" id="PTHR44858">
    <property type="entry name" value="TETRATRICOPEPTIDE REPEAT PROTEIN 6"/>
    <property type="match status" value="1"/>
</dbReference>
<evidence type="ECO:0000256" key="1">
    <source>
        <dbReference type="ARBA" id="ARBA00022737"/>
    </source>
</evidence>
<feature type="repeat" description="TPR" evidence="3">
    <location>
        <begin position="69"/>
        <end position="102"/>
    </location>
</feature>
<feature type="transmembrane region" description="Helical" evidence="4">
    <location>
        <begin position="154"/>
        <end position="179"/>
    </location>
</feature>
<keyword evidence="1" id="KW-0677">Repeat</keyword>
<evidence type="ECO:0000259" key="5">
    <source>
        <dbReference type="Pfam" id="PF03703"/>
    </source>
</evidence>
<dbReference type="AlphaFoldDB" id="A0A1N7KXM1"/>
<dbReference type="SUPFAM" id="SSF48452">
    <property type="entry name" value="TPR-like"/>
    <property type="match status" value="1"/>
</dbReference>
<proteinExistence type="predicted"/>
<dbReference type="PANTHER" id="PTHR44858:SF1">
    <property type="entry name" value="UDP-N-ACETYLGLUCOSAMINE--PEPTIDE N-ACETYLGLUCOSAMINYLTRANSFERASE SPINDLY-RELATED"/>
    <property type="match status" value="1"/>
</dbReference>
<evidence type="ECO:0000313" key="7">
    <source>
        <dbReference type="Proteomes" id="UP000185999"/>
    </source>
</evidence>
<sequence>MESNLKLANQYFNKNKITLARPLFAEVVESSDDNFEALYKLGVCDFRLKKFKEAGASFSALIEVEPKNSLAWYYLGLTKERQGDKDKAIEKYHMALLIDPDLDVAQKKLAELGIEPTIVGEPKRTVFETQDEDGPGMLLYSSKYRRPTSFSTHIAILVFSSIFFTLLYLDAYLNIISIYSRDIFGSIADSFGLMLYMIIIFLPTFVDLILRSVTTKYDIYERRIDIRKGILFHTHISIWLFEIVNIKLSKNPVDLLTRNSRIALQTQDGSYSLLGLVKPKNEGESNNFTLALFNELRSAVREQRGAVKKVWI</sequence>
<evidence type="ECO:0000256" key="4">
    <source>
        <dbReference type="SAM" id="Phobius"/>
    </source>
</evidence>
<dbReference type="InterPro" id="IPR011990">
    <property type="entry name" value="TPR-like_helical_dom_sf"/>
</dbReference>
<dbReference type="Gene3D" id="1.25.40.10">
    <property type="entry name" value="Tetratricopeptide repeat domain"/>
    <property type="match status" value="1"/>
</dbReference>
<keyword evidence="4" id="KW-1133">Transmembrane helix</keyword>
<keyword evidence="4" id="KW-0472">Membrane</keyword>
<dbReference type="Pfam" id="PF03703">
    <property type="entry name" value="bPH_2"/>
    <property type="match status" value="1"/>
</dbReference>
<dbReference type="EMBL" id="FTOE01000003">
    <property type="protein sequence ID" value="SIS66160.1"/>
    <property type="molecule type" value="Genomic_DNA"/>
</dbReference>
<dbReference type="Pfam" id="PF07719">
    <property type="entry name" value="TPR_2"/>
    <property type="match status" value="1"/>
</dbReference>
<dbReference type="Proteomes" id="UP000185999">
    <property type="component" value="Unassembled WGS sequence"/>
</dbReference>
<dbReference type="STRING" id="619304.SAMN05421760_10345"/>
<feature type="domain" description="YdbS-like PH" evidence="5">
    <location>
        <begin position="214"/>
        <end position="272"/>
    </location>
</feature>
<keyword evidence="7" id="KW-1185">Reference proteome</keyword>
<reference evidence="7" key="1">
    <citation type="submission" date="2017-01" db="EMBL/GenBank/DDBJ databases">
        <authorList>
            <person name="Varghese N."/>
            <person name="Submissions S."/>
        </authorList>
    </citation>
    <scope>NUCLEOTIDE SEQUENCE [LARGE SCALE GENOMIC DNA]</scope>
    <source>
        <strain evidence="7">DSM 22306</strain>
    </source>
</reference>
<dbReference type="Pfam" id="PF13432">
    <property type="entry name" value="TPR_16"/>
    <property type="match status" value="1"/>
</dbReference>
<evidence type="ECO:0000256" key="3">
    <source>
        <dbReference type="PROSITE-ProRule" id="PRU00339"/>
    </source>
</evidence>
<protein>
    <submittedName>
        <fullName evidence="6">Tetratricopeptide repeat-containing protein</fullName>
    </submittedName>
</protein>
<dbReference type="InterPro" id="IPR019734">
    <property type="entry name" value="TPR_rpt"/>
</dbReference>
<accession>A0A1N7KXM1</accession>
<keyword evidence="2 3" id="KW-0802">TPR repeat</keyword>